<accession>A0A8A7KGZ4</accession>
<dbReference type="AlphaFoldDB" id="A0A8A7KGZ4"/>
<reference evidence="2" key="1">
    <citation type="submission" date="2019-12" db="EMBL/GenBank/DDBJ databases">
        <authorList>
            <person name="zhang j."/>
            <person name="sun C.M."/>
        </authorList>
    </citation>
    <scope>NUCLEOTIDE SEQUENCE</scope>
    <source>
        <strain evidence="2">NS-1</strain>
    </source>
</reference>
<sequence>MKVKEVPDPTVKRLVQYYRYLDELESKDEEQVISSVMLGKGVGVFATQIRKRFIFRYWQFIF</sequence>
<evidence type="ECO:0000259" key="1">
    <source>
        <dbReference type="Pfam" id="PF06971"/>
    </source>
</evidence>
<gene>
    <name evidence="2" type="ORF">GM661_14130</name>
</gene>
<organism evidence="2 3">
    <name type="scientific">Iocasia fonsfrigidae</name>
    <dbReference type="NCBI Taxonomy" id="2682810"/>
    <lineage>
        <taxon>Bacteria</taxon>
        <taxon>Bacillati</taxon>
        <taxon>Bacillota</taxon>
        <taxon>Clostridia</taxon>
        <taxon>Halanaerobiales</taxon>
        <taxon>Halanaerobiaceae</taxon>
        <taxon>Iocasia</taxon>
    </lineage>
</organism>
<dbReference type="Proteomes" id="UP000665020">
    <property type="component" value="Chromosome"/>
</dbReference>
<dbReference type="InterPro" id="IPR009718">
    <property type="entry name" value="Rex_DNA-bd_C_dom"/>
</dbReference>
<dbReference type="KEGG" id="ifn:GM661_14130"/>
<protein>
    <recommendedName>
        <fullName evidence="1">Rex DNA-binding C-terminal domain-containing protein</fullName>
    </recommendedName>
</protein>
<dbReference type="Pfam" id="PF06971">
    <property type="entry name" value="Put_DNA-bind_N"/>
    <property type="match status" value="1"/>
</dbReference>
<feature type="domain" description="Rex DNA-binding C-terminal" evidence="1">
    <location>
        <begin position="5"/>
        <end position="51"/>
    </location>
</feature>
<evidence type="ECO:0000313" key="2">
    <source>
        <dbReference type="EMBL" id="QTL99018.1"/>
    </source>
</evidence>
<keyword evidence="3" id="KW-1185">Reference proteome</keyword>
<dbReference type="InterPro" id="IPR036388">
    <property type="entry name" value="WH-like_DNA-bd_sf"/>
</dbReference>
<proteinExistence type="predicted"/>
<dbReference type="EMBL" id="CP046640">
    <property type="protein sequence ID" value="QTL99018.1"/>
    <property type="molecule type" value="Genomic_DNA"/>
</dbReference>
<dbReference type="GO" id="GO:0045892">
    <property type="term" value="P:negative regulation of DNA-templated transcription"/>
    <property type="evidence" value="ECO:0007669"/>
    <property type="project" value="InterPro"/>
</dbReference>
<name>A0A8A7KGZ4_9FIRM</name>
<dbReference type="GO" id="GO:0051775">
    <property type="term" value="P:response to redox state"/>
    <property type="evidence" value="ECO:0007669"/>
    <property type="project" value="InterPro"/>
</dbReference>
<dbReference type="Gene3D" id="1.10.10.10">
    <property type="entry name" value="Winged helix-like DNA-binding domain superfamily/Winged helix DNA-binding domain"/>
    <property type="match status" value="1"/>
</dbReference>
<evidence type="ECO:0000313" key="3">
    <source>
        <dbReference type="Proteomes" id="UP000665020"/>
    </source>
</evidence>